<name>A0AAN9N2G5_CANGL</name>
<proteinExistence type="predicted"/>
<dbReference type="EMBL" id="JAYMYQ010000001">
    <property type="protein sequence ID" value="KAK7362484.1"/>
    <property type="molecule type" value="Genomic_DNA"/>
</dbReference>
<organism evidence="1 2">
    <name type="scientific">Canavalia gladiata</name>
    <name type="common">Sword bean</name>
    <name type="synonym">Dolichos gladiatus</name>
    <dbReference type="NCBI Taxonomy" id="3824"/>
    <lineage>
        <taxon>Eukaryota</taxon>
        <taxon>Viridiplantae</taxon>
        <taxon>Streptophyta</taxon>
        <taxon>Embryophyta</taxon>
        <taxon>Tracheophyta</taxon>
        <taxon>Spermatophyta</taxon>
        <taxon>Magnoliopsida</taxon>
        <taxon>eudicotyledons</taxon>
        <taxon>Gunneridae</taxon>
        <taxon>Pentapetalae</taxon>
        <taxon>rosids</taxon>
        <taxon>fabids</taxon>
        <taxon>Fabales</taxon>
        <taxon>Fabaceae</taxon>
        <taxon>Papilionoideae</taxon>
        <taxon>50 kb inversion clade</taxon>
        <taxon>NPAAA clade</taxon>
        <taxon>indigoferoid/millettioid clade</taxon>
        <taxon>Phaseoleae</taxon>
        <taxon>Canavalia</taxon>
    </lineage>
</organism>
<protein>
    <submittedName>
        <fullName evidence="1">Uncharacterized protein</fullName>
    </submittedName>
</protein>
<comment type="caution">
    <text evidence="1">The sequence shown here is derived from an EMBL/GenBank/DDBJ whole genome shotgun (WGS) entry which is preliminary data.</text>
</comment>
<keyword evidence="2" id="KW-1185">Reference proteome</keyword>
<sequence>MRNIFTNTNPNILDTILQGICNRVTPKATEFFQAPYTIEKVRKALHDMHPTNSPLARWTACPFLPTILKYSWIEEASPLARLQRVLLQAARRTRKKTFTFPESISLKFGSIFIWRHILRSSSHKGPCPSLGQQATKVPTLSHRNQNQVSLDPLPLLNSSLFMQVLKESKESLKMSGLNLSELCTDVVYQSIKVITQNLKPKAVGSVQRGMFID</sequence>
<dbReference type="Proteomes" id="UP001367508">
    <property type="component" value="Unassembled WGS sequence"/>
</dbReference>
<evidence type="ECO:0000313" key="2">
    <source>
        <dbReference type="Proteomes" id="UP001367508"/>
    </source>
</evidence>
<gene>
    <name evidence="1" type="ORF">VNO77_04599</name>
</gene>
<accession>A0AAN9N2G5</accession>
<reference evidence="1 2" key="1">
    <citation type="submission" date="2024-01" db="EMBL/GenBank/DDBJ databases">
        <title>The genomes of 5 underutilized Papilionoideae crops provide insights into root nodulation and disease resistanc.</title>
        <authorList>
            <person name="Jiang F."/>
        </authorList>
    </citation>
    <scope>NUCLEOTIDE SEQUENCE [LARGE SCALE GENOMIC DNA]</scope>
    <source>
        <strain evidence="1">LVBAO_FW01</strain>
        <tissue evidence="1">Leaves</tissue>
    </source>
</reference>
<dbReference type="AlphaFoldDB" id="A0AAN9N2G5"/>
<evidence type="ECO:0000313" key="1">
    <source>
        <dbReference type="EMBL" id="KAK7362484.1"/>
    </source>
</evidence>